<dbReference type="InterPro" id="IPR006638">
    <property type="entry name" value="Elp3/MiaA/NifB-like_rSAM"/>
</dbReference>
<dbReference type="SFLD" id="SFLDG01082">
    <property type="entry name" value="B12-binding_domain_containing"/>
    <property type="match status" value="1"/>
</dbReference>
<dbReference type="GO" id="GO:0005737">
    <property type="term" value="C:cytoplasm"/>
    <property type="evidence" value="ECO:0007669"/>
    <property type="project" value="InterPro"/>
</dbReference>
<gene>
    <name evidence="9" type="primary">hemN_26</name>
    <name evidence="9" type="ORF">SDC9_65757</name>
</gene>
<dbReference type="SFLD" id="SFLDF00562">
    <property type="entry name" value="HemN-like__clustered_with_heat"/>
    <property type="match status" value="1"/>
</dbReference>
<sequence>MSKKKLGLYIHIPFCARKCPYCDFYSICDLSLTSRYLTALTKQMEEYGRAMGGYEADTVYFGGGTPSLLTKGQWKELLEALHKNFSICETAEITVEANPASANLRLLKYLRKAGINRLSLGVQSFDDAELAAIGRLHSAADARNTLKDAKKAGFGNISIDLMYGLPGQTVADFARSLDEAVSLDIKHLSSYGLKVEPATPFGKMGESLVLPDEDTWCAMYELLVETCDKAGLLQYEISNFARPGFESRHNLKYWTLAEYLGLGPAAHSYLGGRRFAFARDLNIYCRAFEGGDDTGLLSEDYEAPASGAVADYIMLSLRLKSGLSTADFTRRFRKSFEELEGGRLDRYVAAGLMTHEDGRYAFTTKGFCVSNAVLAELIDLE</sequence>
<evidence type="ECO:0000256" key="4">
    <source>
        <dbReference type="ARBA" id="ARBA00022723"/>
    </source>
</evidence>
<dbReference type="EC" id="1.3.99.-" evidence="9"/>
<keyword evidence="5" id="KW-0408">Iron</keyword>
<comment type="similarity">
    <text evidence="1">Belongs to the anaerobic coproporphyrinogen-III oxidase family. HemW subfamily.</text>
</comment>
<proteinExistence type="inferred from homology"/>
<dbReference type="SFLD" id="SFLDS00029">
    <property type="entry name" value="Radical_SAM"/>
    <property type="match status" value="1"/>
</dbReference>
<protein>
    <submittedName>
        <fullName evidence="9">Oxygen-independent coproporphyrinogen-III oxidase-like protein YqeR</fullName>
        <ecNumber evidence="9">1.3.99.-</ecNumber>
    </submittedName>
</protein>
<evidence type="ECO:0000256" key="1">
    <source>
        <dbReference type="ARBA" id="ARBA00006100"/>
    </source>
</evidence>
<keyword evidence="2" id="KW-0349">Heme</keyword>
<reference evidence="9" key="1">
    <citation type="submission" date="2019-08" db="EMBL/GenBank/DDBJ databases">
        <authorList>
            <person name="Kucharzyk K."/>
            <person name="Murdoch R.W."/>
            <person name="Higgins S."/>
            <person name="Loffler F."/>
        </authorList>
    </citation>
    <scope>NUCLEOTIDE SEQUENCE</scope>
</reference>
<evidence type="ECO:0000259" key="8">
    <source>
        <dbReference type="PROSITE" id="PS51918"/>
    </source>
</evidence>
<dbReference type="PANTHER" id="PTHR13932">
    <property type="entry name" value="COPROPORPHYRINIGEN III OXIDASE"/>
    <property type="match status" value="1"/>
</dbReference>
<dbReference type="GO" id="GO:0051539">
    <property type="term" value="F:4 iron, 4 sulfur cluster binding"/>
    <property type="evidence" value="ECO:0007669"/>
    <property type="project" value="InterPro"/>
</dbReference>
<dbReference type="InterPro" id="IPR013785">
    <property type="entry name" value="Aldolase_TIM"/>
</dbReference>
<dbReference type="GO" id="GO:0004109">
    <property type="term" value="F:coproporphyrinogen oxidase activity"/>
    <property type="evidence" value="ECO:0007669"/>
    <property type="project" value="InterPro"/>
</dbReference>
<dbReference type="InterPro" id="IPR034505">
    <property type="entry name" value="Coproporphyrinogen-III_oxidase"/>
</dbReference>
<name>A0A644XZ86_9ZZZZ</name>
<dbReference type="PROSITE" id="PS51918">
    <property type="entry name" value="RADICAL_SAM"/>
    <property type="match status" value="1"/>
</dbReference>
<evidence type="ECO:0000256" key="5">
    <source>
        <dbReference type="ARBA" id="ARBA00023004"/>
    </source>
</evidence>
<dbReference type="SFLD" id="SFLDG01065">
    <property type="entry name" value="anaerobic_coproporphyrinogen-I"/>
    <property type="match status" value="1"/>
</dbReference>
<evidence type="ECO:0000256" key="3">
    <source>
        <dbReference type="ARBA" id="ARBA00022691"/>
    </source>
</evidence>
<dbReference type="Pfam" id="PF06969">
    <property type="entry name" value="HemN_C"/>
    <property type="match status" value="1"/>
</dbReference>
<accession>A0A644XZ86</accession>
<dbReference type="SMART" id="SM00729">
    <property type="entry name" value="Elp3"/>
    <property type="match status" value="1"/>
</dbReference>
<dbReference type="AlphaFoldDB" id="A0A644XZ86"/>
<dbReference type="InterPro" id="IPR007197">
    <property type="entry name" value="rSAM"/>
</dbReference>
<dbReference type="InterPro" id="IPR010723">
    <property type="entry name" value="HemN_C"/>
</dbReference>
<dbReference type="SUPFAM" id="SSF102114">
    <property type="entry name" value="Radical SAM enzymes"/>
    <property type="match status" value="1"/>
</dbReference>
<dbReference type="InterPro" id="IPR058240">
    <property type="entry name" value="rSAM_sf"/>
</dbReference>
<dbReference type="PANTHER" id="PTHR13932:SF5">
    <property type="entry name" value="RADICAL S-ADENOSYL METHIONINE DOMAIN-CONTAINING PROTEIN 1, MITOCHONDRIAL"/>
    <property type="match status" value="1"/>
</dbReference>
<dbReference type="CDD" id="cd01335">
    <property type="entry name" value="Radical_SAM"/>
    <property type="match status" value="1"/>
</dbReference>
<keyword evidence="9" id="KW-0560">Oxidoreductase</keyword>
<dbReference type="GO" id="GO:0006779">
    <property type="term" value="P:porphyrin-containing compound biosynthetic process"/>
    <property type="evidence" value="ECO:0007669"/>
    <property type="project" value="InterPro"/>
</dbReference>
<evidence type="ECO:0000256" key="6">
    <source>
        <dbReference type="ARBA" id="ARBA00023014"/>
    </source>
</evidence>
<dbReference type="Gene3D" id="3.20.20.70">
    <property type="entry name" value="Aldolase class I"/>
    <property type="match status" value="1"/>
</dbReference>
<keyword evidence="3" id="KW-0949">S-adenosyl-L-methionine</keyword>
<dbReference type="GO" id="GO:0046872">
    <property type="term" value="F:metal ion binding"/>
    <property type="evidence" value="ECO:0007669"/>
    <property type="project" value="UniProtKB-KW"/>
</dbReference>
<keyword evidence="6" id="KW-0411">Iron-sulfur</keyword>
<dbReference type="Pfam" id="PF04055">
    <property type="entry name" value="Radical_SAM"/>
    <property type="match status" value="1"/>
</dbReference>
<keyword evidence="4" id="KW-0479">Metal-binding</keyword>
<evidence type="ECO:0000256" key="7">
    <source>
        <dbReference type="ARBA" id="ARBA00023186"/>
    </source>
</evidence>
<dbReference type="NCBIfam" id="TIGR00539">
    <property type="entry name" value="hemN_rel"/>
    <property type="match status" value="1"/>
</dbReference>
<dbReference type="SFLD" id="SFLDF00288">
    <property type="entry name" value="HemN-like__clustered_with_nucl"/>
    <property type="match status" value="1"/>
</dbReference>
<comment type="caution">
    <text evidence="9">The sequence shown here is derived from an EMBL/GenBank/DDBJ whole genome shotgun (WGS) entry which is preliminary data.</text>
</comment>
<feature type="domain" description="Radical SAM core" evidence="8">
    <location>
        <begin position="1"/>
        <end position="233"/>
    </location>
</feature>
<dbReference type="EMBL" id="VSSQ01003157">
    <property type="protein sequence ID" value="MPM19334.1"/>
    <property type="molecule type" value="Genomic_DNA"/>
</dbReference>
<organism evidence="9">
    <name type="scientific">bioreactor metagenome</name>
    <dbReference type="NCBI Taxonomy" id="1076179"/>
    <lineage>
        <taxon>unclassified sequences</taxon>
        <taxon>metagenomes</taxon>
        <taxon>ecological metagenomes</taxon>
    </lineage>
</organism>
<dbReference type="InterPro" id="IPR004559">
    <property type="entry name" value="HemW-like"/>
</dbReference>
<evidence type="ECO:0000256" key="2">
    <source>
        <dbReference type="ARBA" id="ARBA00022617"/>
    </source>
</evidence>
<evidence type="ECO:0000313" key="9">
    <source>
        <dbReference type="EMBL" id="MPM19334.1"/>
    </source>
</evidence>
<keyword evidence="7" id="KW-0143">Chaperone</keyword>